<organism evidence="7 8">
    <name type="scientific">Quillaja saponaria</name>
    <name type="common">Soap bark tree</name>
    <dbReference type="NCBI Taxonomy" id="32244"/>
    <lineage>
        <taxon>Eukaryota</taxon>
        <taxon>Viridiplantae</taxon>
        <taxon>Streptophyta</taxon>
        <taxon>Embryophyta</taxon>
        <taxon>Tracheophyta</taxon>
        <taxon>Spermatophyta</taxon>
        <taxon>Magnoliopsida</taxon>
        <taxon>eudicotyledons</taxon>
        <taxon>Gunneridae</taxon>
        <taxon>Pentapetalae</taxon>
        <taxon>rosids</taxon>
        <taxon>fabids</taxon>
        <taxon>Fabales</taxon>
        <taxon>Quillajaceae</taxon>
        <taxon>Quillaja</taxon>
    </lineage>
</organism>
<dbReference type="GO" id="GO:0008061">
    <property type="term" value="F:chitin binding"/>
    <property type="evidence" value="ECO:0007669"/>
    <property type="project" value="UniProtKB-KW"/>
</dbReference>
<dbReference type="GO" id="GO:0016998">
    <property type="term" value="P:cell wall macromolecule catabolic process"/>
    <property type="evidence" value="ECO:0007669"/>
    <property type="project" value="InterPro"/>
</dbReference>
<dbReference type="KEGG" id="qsa:O6P43_002175"/>
<proteinExistence type="predicted"/>
<dbReference type="Pfam" id="PF00182">
    <property type="entry name" value="Glyco_hydro_19"/>
    <property type="match status" value="1"/>
</dbReference>
<evidence type="ECO:0000259" key="6">
    <source>
        <dbReference type="PROSITE" id="PS00774"/>
    </source>
</evidence>
<keyword evidence="2" id="KW-0611">Plant defense</keyword>
<dbReference type="FunFam" id="3.30.20.10:FF:000001">
    <property type="entry name" value="Endochitinase (Chitinase)"/>
    <property type="match status" value="1"/>
</dbReference>
<dbReference type="Gene3D" id="3.30.20.10">
    <property type="entry name" value="Endochitinase, domain 2"/>
    <property type="match status" value="1"/>
</dbReference>
<name>A0AAD7VK31_QUISA</name>
<dbReference type="AlphaFoldDB" id="A0AAD7VK31"/>
<dbReference type="SUPFAM" id="SSF57016">
    <property type="entry name" value="Plant lectins/antimicrobial peptides"/>
    <property type="match status" value="1"/>
</dbReference>
<dbReference type="CDD" id="cd00325">
    <property type="entry name" value="chitinase_GH19"/>
    <property type="match status" value="1"/>
</dbReference>
<dbReference type="InterPro" id="IPR000726">
    <property type="entry name" value="Glyco_hydro_19_cat"/>
</dbReference>
<keyword evidence="3 5" id="KW-1015">Disulfide bond</keyword>
<dbReference type="GO" id="GO:0006032">
    <property type="term" value="P:chitin catabolic process"/>
    <property type="evidence" value="ECO:0007669"/>
    <property type="project" value="InterPro"/>
</dbReference>
<feature type="active site" description="Proton donor" evidence="4">
    <location>
        <position position="114"/>
    </location>
</feature>
<dbReference type="PIRSF" id="PIRSF001060">
    <property type="entry name" value="Endochitinase"/>
    <property type="match status" value="1"/>
</dbReference>
<dbReference type="GO" id="GO:0005975">
    <property type="term" value="P:carbohydrate metabolic process"/>
    <property type="evidence" value="ECO:0007669"/>
    <property type="project" value="InterPro"/>
</dbReference>
<evidence type="ECO:0000256" key="4">
    <source>
        <dbReference type="PIRSR" id="PIRSR001060-1"/>
    </source>
</evidence>
<feature type="domain" description="Glycoside hydrolase family 19 catalytic" evidence="6">
    <location>
        <begin position="198"/>
        <end position="208"/>
    </location>
</feature>
<dbReference type="Gene3D" id="1.10.530.10">
    <property type="match status" value="1"/>
</dbReference>
<keyword evidence="8" id="KW-1185">Reference proteome</keyword>
<evidence type="ECO:0000256" key="3">
    <source>
        <dbReference type="ARBA" id="ARBA00023157"/>
    </source>
</evidence>
<dbReference type="GO" id="GO:0004568">
    <property type="term" value="F:chitinase activity"/>
    <property type="evidence" value="ECO:0007669"/>
    <property type="project" value="InterPro"/>
</dbReference>
<keyword evidence="1" id="KW-0147">Chitin-binding</keyword>
<evidence type="ECO:0000313" key="8">
    <source>
        <dbReference type="Proteomes" id="UP001163823"/>
    </source>
</evidence>
<dbReference type="PROSITE" id="PS00774">
    <property type="entry name" value="CHITINASE_19_2"/>
    <property type="match status" value="1"/>
</dbReference>
<evidence type="ECO:0000313" key="7">
    <source>
        <dbReference type="EMBL" id="KAJ7978682.1"/>
    </source>
</evidence>
<dbReference type="PANTHER" id="PTHR22595">
    <property type="entry name" value="CHITINASE-RELATED"/>
    <property type="match status" value="1"/>
</dbReference>
<sequence>MCKGIVKMRSQKGCFGWCGTTTDYCGDGCQSQCTGGGGGGGGGGGSGDLESIIPRATFEDILKYSNDVRYPSQGFYTYDAFISAAEAFPNFGTTGDTETRKKEIAAFFGQTSHETTGGWPTAPDGPFAWGYCFIREVNPSAYCDPSSIAYPCAPGKQYYGRGPIQLSWNYNYGQCGEALGLDLQLLNNPDLVATDPVISFKAAIWFWMTTQLPKPSCHDVIIGLSIPSEADKAAGRLPGYGTITNIINGGLECGIGPDERIKDRIGFYKTYCDLFGIEYGDNLDCSNQSPFAPPGLLLDTK</sequence>
<dbReference type="SUPFAM" id="SSF53955">
    <property type="entry name" value="Lysozyme-like"/>
    <property type="match status" value="1"/>
</dbReference>
<feature type="disulfide bond" evidence="5">
    <location>
        <begin position="143"/>
        <end position="152"/>
    </location>
</feature>
<evidence type="ECO:0000256" key="2">
    <source>
        <dbReference type="ARBA" id="ARBA00022821"/>
    </source>
</evidence>
<dbReference type="InterPro" id="IPR016283">
    <property type="entry name" value="Glyco_hydro_19"/>
</dbReference>
<dbReference type="EMBL" id="JARAOO010000002">
    <property type="protein sequence ID" value="KAJ7978682.1"/>
    <property type="molecule type" value="Genomic_DNA"/>
</dbReference>
<accession>A0AAD7VK31</accession>
<dbReference type="InterPro" id="IPR023346">
    <property type="entry name" value="Lysozyme-like_dom_sf"/>
</dbReference>
<comment type="caution">
    <text evidence="7">The sequence shown here is derived from an EMBL/GenBank/DDBJ whole genome shotgun (WGS) entry which is preliminary data.</text>
</comment>
<feature type="disulfide bond" evidence="5">
    <location>
        <begin position="29"/>
        <end position="33"/>
    </location>
</feature>
<gene>
    <name evidence="7" type="ORF">O6P43_002175</name>
</gene>
<evidence type="ECO:0000256" key="1">
    <source>
        <dbReference type="ARBA" id="ARBA00022669"/>
    </source>
</evidence>
<dbReference type="GO" id="GO:0050832">
    <property type="term" value="P:defense response to fungus"/>
    <property type="evidence" value="ECO:0007669"/>
    <property type="project" value="TreeGrafter"/>
</dbReference>
<reference evidence="7" key="1">
    <citation type="journal article" date="2023" name="Science">
        <title>Elucidation of the pathway for biosynthesis of saponin adjuvants from the soapbark tree.</title>
        <authorList>
            <person name="Reed J."/>
            <person name="Orme A."/>
            <person name="El-Demerdash A."/>
            <person name="Owen C."/>
            <person name="Martin L.B.B."/>
            <person name="Misra R.C."/>
            <person name="Kikuchi S."/>
            <person name="Rejzek M."/>
            <person name="Martin A.C."/>
            <person name="Harkess A."/>
            <person name="Leebens-Mack J."/>
            <person name="Louveau T."/>
            <person name="Stephenson M.J."/>
            <person name="Osbourn A."/>
        </authorList>
    </citation>
    <scope>NUCLEOTIDE SEQUENCE</scope>
    <source>
        <strain evidence="7">S10</strain>
    </source>
</reference>
<protein>
    <submittedName>
        <fullName evidence="7">Chitinase</fullName>
    </submittedName>
</protein>
<dbReference type="PANTHER" id="PTHR22595:SF200">
    <property type="entry name" value="ENDOCHITINASE 1"/>
    <property type="match status" value="1"/>
</dbReference>
<evidence type="ECO:0000256" key="5">
    <source>
        <dbReference type="PIRSR" id="PIRSR001060-2"/>
    </source>
</evidence>
<dbReference type="Proteomes" id="UP001163823">
    <property type="component" value="Chromosome 2"/>
</dbReference>
<dbReference type="InterPro" id="IPR036861">
    <property type="entry name" value="Endochitinase-like_sf"/>
</dbReference>
<feature type="disulfide bond" evidence="5">
    <location>
        <begin position="253"/>
        <end position="285"/>
    </location>
</feature>